<name>A0A455VQF7_ENTAS</name>
<accession>A0A455VQF7</accession>
<protein>
    <submittedName>
        <fullName evidence="1">Uncharacterized protein</fullName>
    </submittedName>
</protein>
<evidence type="ECO:0000313" key="1">
    <source>
        <dbReference type="EMBL" id="BBI95599.1"/>
    </source>
</evidence>
<dbReference type="EMBL" id="AP019533">
    <property type="protein sequence ID" value="BBI95599.1"/>
    <property type="molecule type" value="Genomic_DNA"/>
</dbReference>
<organism evidence="1">
    <name type="scientific">Enterobacter asburiae</name>
    <dbReference type="NCBI Taxonomy" id="61645"/>
    <lineage>
        <taxon>Bacteria</taxon>
        <taxon>Pseudomonadati</taxon>
        <taxon>Pseudomonadota</taxon>
        <taxon>Gammaproteobacteria</taxon>
        <taxon>Enterobacterales</taxon>
        <taxon>Enterobacteriaceae</taxon>
        <taxon>Enterobacter</taxon>
        <taxon>Enterobacter cloacae complex</taxon>
    </lineage>
</organism>
<gene>
    <name evidence="1" type="ORF">MRY18106EAS_21310</name>
</gene>
<dbReference type="AlphaFoldDB" id="A0A455VQF7"/>
<sequence>MNKLLILFPALCLSGCVDLGKVGTHPKVASFYINHPKSQVADCLMYASSREHLSLEFDDTLPDGSERYNLKDSDYTDVAWVEVSKFSGKQTSVEFYYAPHDPGLHKSILSIVDQCKK</sequence>
<proteinExistence type="predicted"/>
<reference evidence="1" key="1">
    <citation type="submission" date="2019-03" db="EMBL/GenBank/DDBJ databases">
        <title>Complete genome sequences of Enterobacter asburiae str. MRY18-106 isolated from a patient in Japan.</title>
        <authorList>
            <person name="Sekizuka T."/>
            <person name="Matsui M."/>
            <person name="Takara T."/>
            <person name="Uechi A."/>
            <person name="Harakuni M."/>
            <person name="Kimura T."/>
            <person name="Suzuki S."/>
            <person name="Kuroda M."/>
        </authorList>
    </citation>
    <scope>NUCLEOTIDE SEQUENCE</scope>
    <source>
        <strain evidence="1">MRY18-106</strain>
    </source>
</reference>